<dbReference type="EMBL" id="QGNW01000048">
    <property type="protein sequence ID" value="RVX07027.1"/>
    <property type="molecule type" value="Genomic_DNA"/>
</dbReference>
<evidence type="ECO:0000313" key="9">
    <source>
        <dbReference type="EMBL" id="RVX07027.1"/>
    </source>
</evidence>
<dbReference type="GO" id="GO:0008233">
    <property type="term" value="F:peptidase activity"/>
    <property type="evidence" value="ECO:0007669"/>
    <property type="project" value="UniProtKB-KW"/>
</dbReference>
<dbReference type="Proteomes" id="UP000288805">
    <property type="component" value="Unassembled WGS sequence"/>
</dbReference>
<dbReference type="SUPFAM" id="SSF56672">
    <property type="entry name" value="DNA/RNA polymerases"/>
    <property type="match status" value="1"/>
</dbReference>
<comment type="caution">
    <text evidence="9">The sequence shown here is derived from an EMBL/GenBank/DDBJ whole genome shotgun (WGS) entry which is preliminary data.</text>
</comment>
<evidence type="ECO:0000256" key="2">
    <source>
        <dbReference type="ARBA" id="ARBA00022679"/>
    </source>
</evidence>
<dbReference type="PANTHER" id="PTHR24559:SF444">
    <property type="entry name" value="REVERSE TRANSCRIPTASE DOMAIN-CONTAINING PROTEIN"/>
    <property type="match status" value="1"/>
</dbReference>
<accession>A0A438JDJ9</accession>
<dbReference type="PROSITE" id="PS50878">
    <property type="entry name" value="RT_POL"/>
    <property type="match status" value="1"/>
</dbReference>
<dbReference type="InterPro" id="IPR053134">
    <property type="entry name" value="RNA-dir_DNA_polymerase"/>
</dbReference>
<dbReference type="FunFam" id="3.30.70.270:FF:000020">
    <property type="entry name" value="Transposon Tf2-6 polyprotein-like Protein"/>
    <property type="match status" value="1"/>
</dbReference>
<evidence type="ECO:0000259" key="8">
    <source>
        <dbReference type="PROSITE" id="PS50878"/>
    </source>
</evidence>
<dbReference type="Gene3D" id="3.10.10.10">
    <property type="entry name" value="HIV Type 1 Reverse Transcriptase, subunit A, domain 1"/>
    <property type="match status" value="1"/>
</dbReference>
<proteinExistence type="predicted"/>
<dbReference type="GO" id="GO:0004519">
    <property type="term" value="F:endonuclease activity"/>
    <property type="evidence" value="ECO:0007669"/>
    <property type="project" value="UniProtKB-KW"/>
</dbReference>
<evidence type="ECO:0000256" key="3">
    <source>
        <dbReference type="ARBA" id="ARBA00022695"/>
    </source>
</evidence>
<keyword evidence="2" id="KW-0808">Transferase</keyword>
<keyword evidence="5" id="KW-0255">Endonuclease</keyword>
<organism evidence="9 10">
    <name type="scientific">Vitis vinifera</name>
    <name type="common">Grape</name>
    <dbReference type="NCBI Taxonomy" id="29760"/>
    <lineage>
        <taxon>Eukaryota</taxon>
        <taxon>Viridiplantae</taxon>
        <taxon>Streptophyta</taxon>
        <taxon>Embryophyta</taxon>
        <taxon>Tracheophyta</taxon>
        <taxon>Spermatophyta</taxon>
        <taxon>Magnoliopsida</taxon>
        <taxon>eudicotyledons</taxon>
        <taxon>Gunneridae</taxon>
        <taxon>Pentapetalae</taxon>
        <taxon>rosids</taxon>
        <taxon>Vitales</taxon>
        <taxon>Vitaceae</taxon>
        <taxon>Viteae</taxon>
        <taxon>Vitis</taxon>
    </lineage>
</organism>
<evidence type="ECO:0000313" key="10">
    <source>
        <dbReference type="Proteomes" id="UP000288805"/>
    </source>
</evidence>
<dbReference type="GO" id="GO:0003964">
    <property type="term" value="F:RNA-directed DNA polymerase activity"/>
    <property type="evidence" value="ECO:0007669"/>
    <property type="project" value="UniProtKB-KW"/>
</dbReference>
<dbReference type="Pfam" id="PF00078">
    <property type="entry name" value="RVT_1"/>
    <property type="match status" value="1"/>
</dbReference>
<dbReference type="InterPro" id="IPR043128">
    <property type="entry name" value="Rev_trsase/Diguanyl_cyclase"/>
</dbReference>
<dbReference type="PANTHER" id="PTHR24559">
    <property type="entry name" value="TRANSPOSON TY3-I GAG-POL POLYPROTEIN"/>
    <property type="match status" value="1"/>
</dbReference>
<dbReference type="InterPro" id="IPR043502">
    <property type="entry name" value="DNA/RNA_pol_sf"/>
</dbReference>
<protein>
    <submittedName>
        <fullName evidence="9">Retrovirus-related Pol polyprotein from transposon 17.6</fullName>
    </submittedName>
</protein>
<evidence type="ECO:0000256" key="4">
    <source>
        <dbReference type="ARBA" id="ARBA00022722"/>
    </source>
</evidence>
<dbReference type="FunFam" id="3.10.10.10:FF:000007">
    <property type="entry name" value="Retrovirus-related Pol polyprotein from transposon 17.6-like Protein"/>
    <property type="match status" value="1"/>
</dbReference>
<dbReference type="AlphaFoldDB" id="A0A438JDJ9"/>
<keyword evidence="6" id="KW-0378">Hydrolase</keyword>
<keyword evidence="3" id="KW-0548">Nucleotidyltransferase</keyword>
<evidence type="ECO:0000256" key="5">
    <source>
        <dbReference type="ARBA" id="ARBA00022759"/>
    </source>
</evidence>
<feature type="domain" description="Reverse transcriptase" evidence="8">
    <location>
        <begin position="1"/>
        <end position="154"/>
    </location>
</feature>
<dbReference type="GO" id="GO:0006508">
    <property type="term" value="P:proteolysis"/>
    <property type="evidence" value="ECO:0007669"/>
    <property type="project" value="UniProtKB-KW"/>
</dbReference>
<keyword evidence="1" id="KW-0645">Protease</keyword>
<dbReference type="Gene3D" id="3.30.70.270">
    <property type="match status" value="2"/>
</dbReference>
<name>A0A438JDJ9_VITVI</name>
<dbReference type="CDD" id="cd01647">
    <property type="entry name" value="RT_LTR"/>
    <property type="match status" value="1"/>
</dbReference>
<keyword evidence="4" id="KW-0540">Nuclease</keyword>
<dbReference type="InterPro" id="IPR000477">
    <property type="entry name" value="RT_dom"/>
</dbReference>
<sequence length="225" mass="26742">MRLCIDYRELNKVMVRNKYPLPCIDDLFYQLQGAYVFSKIDLRSSYHQLRVRSEDVPKTAFQTRYGHYEFLVMSFGLTNAPATFMDLMNRVFKPYLDQFVVVFIDNILVYSKSREEYERHLSTVLQTLRDKQPYTKLKKCEFWLDKVSFLGHVLTKDGISVDPGKVDAMSNWRRPNTVTEIRSFLGLASYYRRFIKGFSKIALHLTRLTQKGVKFEWSNDYERSF</sequence>
<keyword evidence="7" id="KW-0695">RNA-directed DNA polymerase</keyword>
<gene>
    <name evidence="9" type="primary">pol_1161</name>
    <name evidence="9" type="ORF">CK203_030456</name>
</gene>
<evidence type="ECO:0000256" key="7">
    <source>
        <dbReference type="ARBA" id="ARBA00022918"/>
    </source>
</evidence>
<evidence type="ECO:0000256" key="6">
    <source>
        <dbReference type="ARBA" id="ARBA00022801"/>
    </source>
</evidence>
<evidence type="ECO:0000256" key="1">
    <source>
        <dbReference type="ARBA" id="ARBA00022670"/>
    </source>
</evidence>
<reference evidence="9 10" key="1">
    <citation type="journal article" date="2018" name="PLoS Genet.">
        <title>Population sequencing reveals clonal diversity and ancestral inbreeding in the grapevine cultivar Chardonnay.</title>
        <authorList>
            <person name="Roach M.J."/>
            <person name="Johnson D.L."/>
            <person name="Bohlmann J."/>
            <person name="van Vuuren H.J."/>
            <person name="Jones S.J."/>
            <person name="Pretorius I.S."/>
            <person name="Schmidt S.A."/>
            <person name="Borneman A.R."/>
        </authorList>
    </citation>
    <scope>NUCLEOTIDE SEQUENCE [LARGE SCALE GENOMIC DNA]</scope>
    <source>
        <strain evidence="10">cv. Chardonnay</strain>
        <tissue evidence="9">Leaf</tissue>
    </source>
</reference>